<dbReference type="InterPro" id="IPR009241">
    <property type="entry name" value="HigB-like"/>
</dbReference>
<proteinExistence type="predicted"/>
<dbReference type="Pfam" id="PF05973">
    <property type="entry name" value="Gp49"/>
    <property type="match status" value="1"/>
</dbReference>
<sequence>MCYTSAVEEWEIRVTNEFLDWVGTLDPKSKAQVVDAIDRLAEAGPGLGRPLVDRIAGSSVHNLKELRPGSAGSSELRVLFAFDPWRSAVLLTGGDKSGNWTSWYRHAIPRAEQLYAEYLAERQAEPNTNEEEQQ</sequence>
<reference evidence="1 2" key="1">
    <citation type="submission" date="2016-10" db="EMBL/GenBank/DDBJ databases">
        <title>Genome sequence of Streptomyces gilvigriseus MUSC 26.</title>
        <authorList>
            <person name="Lee L.-H."/>
            <person name="Ser H.-L."/>
        </authorList>
    </citation>
    <scope>NUCLEOTIDE SEQUENCE [LARGE SCALE GENOMIC DNA]</scope>
    <source>
        <strain evidence="1 2">MUSC 26</strain>
    </source>
</reference>
<protein>
    <submittedName>
        <fullName evidence="1">Addiction module toxin RelE</fullName>
    </submittedName>
</protein>
<name>A0A1J7C8M7_9ACTN</name>
<dbReference type="AlphaFoldDB" id="A0A1J7C8M7"/>
<dbReference type="Proteomes" id="UP000243342">
    <property type="component" value="Unassembled WGS sequence"/>
</dbReference>
<organism evidence="1 2">
    <name type="scientific">Mangrovactinospora gilvigrisea</name>
    <dbReference type="NCBI Taxonomy" id="1428644"/>
    <lineage>
        <taxon>Bacteria</taxon>
        <taxon>Bacillati</taxon>
        <taxon>Actinomycetota</taxon>
        <taxon>Actinomycetes</taxon>
        <taxon>Kitasatosporales</taxon>
        <taxon>Streptomycetaceae</taxon>
        <taxon>Mangrovactinospora</taxon>
    </lineage>
</organism>
<gene>
    <name evidence="1" type="ORF">BIV57_08465</name>
</gene>
<comment type="caution">
    <text evidence="1">The sequence shown here is derived from an EMBL/GenBank/DDBJ whole genome shotgun (WGS) entry which is preliminary data.</text>
</comment>
<keyword evidence="2" id="KW-1185">Reference proteome</keyword>
<accession>A0A1J7C8M7</accession>
<dbReference type="STRING" id="1428644.BIV57_08465"/>
<evidence type="ECO:0000313" key="2">
    <source>
        <dbReference type="Proteomes" id="UP000243342"/>
    </source>
</evidence>
<dbReference type="EMBL" id="MLCF01000041">
    <property type="protein sequence ID" value="OIV37884.1"/>
    <property type="molecule type" value="Genomic_DNA"/>
</dbReference>
<evidence type="ECO:0000313" key="1">
    <source>
        <dbReference type="EMBL" id="OIV37884.1"/>
    </source>
</evidence>